<reference evidence="3" key="1">
    <citation type="journal article" date="2019" name="Int. J. Syst. Evol. Microbiol.">
        <title>The Global Catalogue of Microorganisms (GCM) 10K type strain sequencing project: providing services to taxonomists for standard genome sequencing and annotation.</title>
        <authorList>
            <consortium name="The Broad Institute Genomics Platform"/>
            <consortium name="The Broad Institute Genome Sequencing Center for Infectious Disease"/>
            <person name="Wu L."/>
            <person name="Ma J."/>
        </authorList>
    </citation>
    <scope>NUCLEOTIDE SEQUENCE [LARGE SCALE GENOMIC DNA]</scope>
    <source>
        <strain evidence="3">CCUG 50213</strain>
    </source>
</reference>
<gene>
    <name evidence="2" type="ORF">ACFQ3U_04435</name>
</gene>
<organism evidence="2 3">
    <name type="scientific">Leucobacter albus</name>
    <dbReference type="NCBI Taxonomy" id="272210"/>
    <lineage>
        <taxon>Bacteria</taxon>
        <taxon>Bacillati</taxon>
        <taxon>Actinomycetota</taxon>
        <taxon>Actinomycetes</taxon>
        <taxon>Micrococcales</taxon>
        <taxon>Microbacteriaceae</taxon>
        <taxon>Leucobacter</taxon>
    </lineage>
</organism>
<dbReference type="InterPro" id="IPR036291">
    <property type="entry name" value="NAD(P)-bd_dom_sf"/>
</dbReference>
<comment type="caution">
    <text evidence="2">The sequence shown here is derived from an EMBL/GenBank/DDBJ whole genome shotgun (WGS) entry which is preliminary data.</text>
</comment>
<dbReference type="EMBL" id="JBHTLY010000002">
    <property type="protein sequence ID" value="MFD1201138.1"/>
    <property type="molecule type" value="Genomic_DNA"/>
</dbReference>
<sequence>MRALVLGGTGAVGNATVAALRARGHDALRGSRRPPAGAEHMQLDLATAEGLGRLIEAAKTCDVVINASGSEDPRIASELARAPYVDTSASTAYLARLRALPGDATRVVGAGIAPGVSTVLAAAVDPRAGDDIDIQVLLGTGEVHGPAAVAWTAQLAGRAIHGAPEDPPLLNYRERRRMSVDGRSRLHLRTDFPDHLLLDATGAQIRTYLTLGSPVATAGLALVGLLPGLRGMLAAAPHWGDERWRVAVTNRRTGQTLAAGGLGQSRATGEFAALAAIRAAEQPGLGAVTMADLFGLEVLEQAGSVATR</sequence>
<evidence type="ECO:0000313" key="2">
    <source>
        <dbReference type="EMBL" id="MFD1201138.1"/>
    </source>
</evidence>
<dbReference type="RefSeq" id="WP_343957072.1">
    <property type="nucleotide sequence ID" value="NZ_BAAAKZ010000001.1"/>
</dbReference>
<evidence type="ECO:0000259" key="1">
    <source>
        <dbReference type="Pfam" id="PF01370"/>
    </source>
</evidence>
<feature type="domain" description="NAD-dependent epimerase/dehydratase" evidence="1">
    <location>
        <begin position="3"/>
        <end position="73"/>
    </location>
</feature>
<protein>
    <submittedName>
        <fullName evidence="2">NAD-dependent epimerase/dehydratase family protein</fullName>
    </submittedName>
</protein>
<evidence type="ECO:0000313" key="3">
    <source>
        <dbReference type="Proteomes" id="UP001597181"/>
    </source>
</evidence>
<proteinExistence type="predicted"/>
<dbReference type="SUPFAM" id="SSF51735">
    <property type="entry name" value="NAD(P)-binding Rossmann-fold domains"/>
    <property type="match status" value="1"/>
</dbReference>
<dbReference type="InterPro" id="IPR001509">
    <property type="entry name" value="Epimerase_deHydtase"/>
</dbReference>
<name>A0ABW3TNV6_9MICO</name>
<dbReference type="Proteomes" id="UP001597181">
    <property type="component" value="Unassembled WGS sequence"/>
</dbReference>
<keyword evidence="3" id="KW-1185">Reference proteome</keyword>
<dbReference type="Gene3D" id="3.40.50.720">
    <property type="entry name" value="NAD(P)-binding Rossmann-like Domain"/>
    <property type="match status" value="1"/>
</dbReference>
<accession>A0ABW3TNV6</accession>
<dbReference type="Pfam" id="PF01370">
    <property type="entry name" value="Epimerase"/>
    <property type="match status" value="1"/>
</dbReference>